<dbReference type="InterPro" id="IPR036249">
    <property type="entry name" value="Thioredoxin-like_sf"/>
</dbReference>
<comment type="similarity">
    <text evidence="1 2">Belongs to the ArsC family.</text>
</comment>
<organism evidence="3 4">
    <name type="scientific">Bradyrhizobium yuanmingense</name>
    <dbReference type="NCBI Taxonomy" id="108015"/>
    <lineage>
        <taxon>Bacteria</taxon>
        <taxon>Pseudomonadati</taxon>
        <taxon>Pseudomonadota</taxon>
        <taxon>Alphaproteobacteria</taxon>
        <taxon>Hyphomicrobiales</taxon>
        <taxon>Nitrobacteraceae</taxon>
        <taxon>Bradyrhizobium</taxon>
    </lineage>
</organism>
<sequence length="137" mass="15144">MTTIIVYQKPGCANNARQIQALKSAGHHVVVQDILKQPWHADELRSFFRNMPVNSWFNRAAPRIKSGEVNPDSIDAASALALMVGDPLLIRRPLVDVDGTRSAGLDREPVLSLLGGKTQDNLEVCLHEAHRTPCRQT</sequence>
<accession>A0A1C3XJZ1</accession>
<protein>
    <submittedName>
        <fullName evidence="3">Nitrogenase-associated protein</fullName>
    </submittedName>
</protein>
<dbReference type="PROSITE" id="PS51353">
    <property type="entry name" value="ARSC"/>
    <property type="match status" value="1"/>
</dbReference>
<dbReference type="PANTHER" id="PTHR30041">
    <property type="entry name" value="ARSENATE REDUCTASE"/>
    <property type="match status" value="1"/>
</dbReference>
<dbReference type="SUPFAM" id="SSF52833">
    <property type="entry name" value="Thioredoxin-like"/>
    <property type="match status" value="1"/>
</dbReference>
<dbReference type="NCBIfam" id="TIGR01616">
    <property type="entry name" value="nitro_assoc"/>
    <property type="match status" value="1"/>
</dbReference>
<evidence type="ECO:0000256" key="1">
    <source>
        <dbReference type="ARBA" id="ARBA00007198"/>
    </source>
</evidence>
<gene>
    <name evidence="3" type="ORF">GA0061099_10362</name>
</gene>
<dbReference type="InterPro" id="IPR006503">
    <property type="entry name" value="Nase-assoc"/>
</dbReference>
<dbReference type="EMBL" id="FMAE01000036">
    <property type="protein sequence ID" value="SCB52601.1"/>
    <property type="molecule type" value="Genomic_DNA"/>
</dbReference>
<dbReference type="InterPro" id="IPR006660">
    <property type="entry name" value="Arsenate_reductase-like"/>
</dbReference>
<evidence type="ECO:0000313" key="4">
    <source>
        <dbReference type="Proteomes" id="UP000183174"/>
    </source>
</evidence>
<dbReference type="Pfam" id="PF03960">
    <property type="entry name" value="ArsC"/>
    <property type="match status" value="1"/>
</dbReference>
<evidence type="ECO:0000256" key="2">
    <source>
        <dbReference type="PROSITE-ProRule" id="PRU01282"/>
    </source>
</evidence>
<reference evidence="3 4" key="1">
    <citation type="submission" date="2016-08" db="EMBL/GenBank/DDBJ databases">
        <authorList>
            <person name="Seilhamer J.J."/>
        </authorList>
    </citation>
    <scope>NUCLEOTIDE SEQUENCE [LARGE SCALE GENOMIC DNA]</scope>
    <source>
        <strain evidence="3 4">CCBAU 10071</strain>
    </source>
</reference>
<dbReference type="CDD" id="cd03033">
    <property type="entry name" value="ArsC_15kD"/>
    <property type="match status" value="1"/>
</dbReference>
<dbReference type="PANTHER" id="PTHR30041:SF4">
    <property type="entry name" value="ARSENATE REDUCTASE"/>
    <property type="match status" value="1"/>
</dbReference>
<dbReference type="AlphaFoldDB" id="A0A1C3XJZ1"/>
<evidence type="ECO:0000313" key="3">
    <source>
        <dbReference type="EMBL" id="SCB52601.1"/>
    </source>
</evidence>
<proteinExistence type="inferred from homology"/>
<dbReference type="Gene3D" id="3.40.30.10">
    <property type="entry name" value="Glutaredoxin"/>
    <property type="match status" value="1"/>
</dbReference>
<name>A0A1C3XJZ1_9BRAD</name>
<dbReference type="RefSeq" id="WP_036032000.1">
    <property type="nucleotide sequence ID" value="NZ_FMAE01000036.1"/>
</dbReference>
<dbReference type="Proteomes" id="UP000183174">
    <property type="component" value="Unassembled WGS sequence"/>
</dbReference>